<feature type="non-terminal residue" evidence="2">
    <location>
        <position position="1"/>
    </location>
</feature>
<organism evidence="2 3">
    <name type="scientific">Gigaspora margarita</name>
    <dbReference type="NCBI Taxonomy" id="4874"/>
    <lineage>
        <taxon>Eukaryota</taxon>
        <taxon>Fungi</taxon>
        <taxon>Fungi incertae sedis</taxon>
        <taxon>Mucoromycota</taxon>
        <taxon>Glomeromycotina</taxon>
        <taxon>Glomeromycetes</taxon>
        <taxon>Diversisporales</taxon>
        <taxon>Gigasporaceae</taxon>
        <taxon>Gigaspora</taxon>
    </lineage>
</organism>
<reference evidence="2 3" key="1">
    <citation type="submission" date="2021-06" db="EMBL/GenBank/DDBJ databases">
        <authorList>
            <person name="Kallberg Y."/>
            <person name="Tangrot J."/>
            <person name="Rosling A."/>
        </authorList>
    </citation>
    <scope>NUCLEOTIDE SEQUENCE [LARGE SCALE GENOMIC DNA]</scope>
    <source>
        <strain evidence="2 3">120-4 pot B 10/14</strain>
    </source>
</reference>
<feature type="region of interest" description="Disordered" evidence="1">
    <location>
        <begin position="49"/>
        <end position="117"/>
    </location>
</feature>
<dbReference type="Proteomes" id="UP000789901">
    <property type="component" value="Unassembled WGS sequence"/>
</dbReference>
<accession>A0ABN7VKI8</accession>
<evidence type="ECO:0000313" key="3">
    <source>
        <dbReference type="Proteomes" id="UP000789901"/>
    </source>
</evidence>
<keyword evidence="3" id="KW-1185">Reference proteome</keyword>
<gene>
    <name evidence="2" type="ORF">GMARGA_LOCUS19852</name>
</gene>
<evidence type="ECO:0000256" key="1">
    <source>
        <dbReference type="SAM" id="MobiDB-lite"/>
    </source>
</evidence>
<feature type="compositionally biased region" description="Polar residues" evidence="1">
    <location>
        <begin position="77"/>
        <end position="88"/>
    </location>
</feature>
<evidence type="ECO:0000313" key="2">
    <source>
        <dbReference type="EMBL" id="CAG8781913.1"/>
    </source>
</evidence>
<protein>
    <submittedName>
        <fullName evidence="2">9516_t:CDS:1</fullName>
    </submittedName>
</protein>
<name>A0ABN7VKI8_GIGMA</name>
<sequence length="117" mass="12963">KCDARCQSQGTRTKEHGLETSLAIVEQASFVVDGQIQNEDKKMVSNLMRERNRKKKLQTQEPLVKSPTSSEEETSTLVSIPTAPNSFCDSKVICPDNSPKANDYDDPMPSSMKKGTN</sequence>
<dbReference type="EMBL" id="CAJVQB010016895">
    <property type="protein sequence ID" value="CAG8781913.1"/>
    <property type="molecule type" value="Genomic_DNA"/>
</dbReference>
<comment type="caution">
    <text evidence="2">The sequence shown here is derived from an EMBL/GenBank/DDBJ whole genome shotgun (WGS) entry which is preliminary data.</text>
</comment>
<proteinExistence type="predicted"/>